<sequence length="554" mass="59604">MTLGTTTPPTASHVTELLSAVDRDPWGSTSPSVYETARVQSWAPWLPGRHTRWTWLLDQQHSDGLWGEGSLGHRVLPTLSTVAALLHHLAEDGDEARTLQGRHRTQAAARGLYALTALPPNTELPDTAAVELLVPGLLGEINELLDTLHPGDHPDLAPLLRGPRLTTLCGLPATTTAELTRWLTRRPTLPAKLHHCFEGIAAACPPALIPTAPTTLLGGSPAAAAAWLATAPPTPAHRTQRTLLEALAARYQGLLPEAAPITAFERLWVLTALERGNLLTGHESLARSWVTAILDPNGVAGVPGLEPDADDTALALHLAARLGLPHDHTVLDRFRTPTHYACYIGEDTGSTTANAHVLLALGSCLHHRPTEAARLVPLIDTLTGWLLDHQQPDGSWNDKWHASPYYATARVTAALHHTATPRPGAAAALRSAARWAIDTQRPDGSWGLHQPTTEETAYALQILPRSPGTTTPATLTRVHSHLTRQPHPSHPQHPALWHDKTLYAPTAIIHAELLAAHHALADRPRAVEQATADQTTTTPPQAPYAATSSPTRRC</sequence>
<evidence type="ECO:0000313" key="4">
    <source>
        <dbReference type="EMBL" id="GAA0270471.1"/>
    </source>
</evidence>
<dbReference type="SUPFAM" id="SSF48239">
    <property type="entry name" value="Terpenoid cyclases/Protein prenyltransferases"/>
    <property type="match status" value="1"/>
</dbReference>
<accession>A0ABP3EP65</accession>
<name>A0ABP3EP65_9ACTN</name>
<dbReference type="Gene3D" id="1.50.10.160">
    <property type="match status" value="1"/>
</dbReference>
<dbReference type="PANTHER" id="PTHR31739">
    <property type="entry name" value="ENT-COPALYL DIPHOSPHATE SYNTHASE, CHLOROPLASTIC"/>
    <property type="match status" value="1"/>
</dbReference>
<dbReference type="RefSeq" id="WP_344151637.1">
    <property type="nucleotide sequence ID" value="NZ_BAAABV010000005.1"/>
</dbReference>
<protein>
    <recommendedName>
        <fullName evidence="3">Squalene cyclase C-terminal domain-containing protein</fullName>
    </recommendedName>
</protein>
<reference evidence="5" key="1">
    <citation type="journal article" date="2019" name="Int. J. Syst. Evol. Microbiol.">
        <title>The Global Catalogue of Microorganisms (GCM) 10K type strain sequencing project: providing services to taxonomists for standard genome sequencing and annotation.</title>
        <authorList>
            <consortium name="The Broad Institute Genomics Platform"/>
            <consortium name="The Broad Institute Genome Sequencing Center for Infectious Disease"/>
            <person name="Wu L."/>
            <person name="Ma J."/>
        </authorList>
    </citation>
    <scope>NUCLEOTIDE SEQUENCE [LARGE SCALE GENOMIC DNA]</scope>
    <source>
        <strain evidence="5">JCM 4505</strain>
    </source>
</reference>
<dbReference type="Pfam" id="PF13243">
    <property type="entry name" value="SQHop_cyclase_C"/>
    <property type="match status" value="1"/>
</dbReference>
<dbReference type="InterPro" id="IPR008930">
    <property type="entry name" value="Terpenoid_cyclase/PrenylTrfase"/>
</dbReference>
<dbReference type="InterPro" id="IPR050148">
    <property type="entry name" value="Terpene_synthase-like"/>
</dbReference>
<evidence type="ECO:0000256" key="1">
    <source>
        <dbReference type="ARBA" id="ARBA00022723"/>
    </source>
</evidence>
<dbReference type="Proteomes" id="UP001501867">
    <property type="component" value="Unassembled WGS sequence"/>
</dbReference>
<proteinExistence type="predicted"/>
<feature type="region of interest" description="Disordered" evidence="2">
    <location>
        <begin position="525"/>
        <end position="554"/>
    </location>
</feature>
<gene>
    <name evidence="4" type="ORF">GCM10010302_05060</name>
</gene>
<keyword evidence="5" id="KW-1185">Reference proteome</keyword>
<comment type="caution">
    <text evidence="4">The sequence shown here is derived from an EMBL/GenBank/DDBJ whole genome shotgun (WGS) entry which is preliminary data.</text>
</comment>
<dbReference type="EMBL" id="BAAABV010000005">
    <property type="protein sequence ID" value="GAA0270471.1"/>
    <property type="molecule type" value="Genomic_DNA"/>
</dbReference>
<feature type="domain" description="Squalene cyclase C-terminal" evidence="3">
    <location>
        <begin position="379"/>
        <end position="473"/>
    </location>
</feature>
<dbReference type="InterPro" id="IPR032696">
    <property type="entry name" value="SQ_cyclase_C"/>
</dbReference>
<dbReference type="PANTHER" id="PTHR31739:SF25">
    <property type="entry name" value="(E,E)-GERANYLLINALOOL SYNTHASE"/>
    <property type="match status" value="1"/>
</dbReference>
<evidence type="ECO:0000256" key="2">
    <source>
        <dbReference type="SAM" id="MobiDB-lite"/>
    </source>
</evidence>
<dbReference type="Gene3D" id="1.50.10.20">
    <property type="match status" value="1"/>
</dbReference>
<evidence type="ECO:0000313" key="5">
    <source>
        <dbReference type="Proteomes" id="UP001501867"/>
    </source>
</evidence>
<keyword evidence="1" id="KW-0479">Metal-binding</keyword>
<feature type="compositionally biased region" description="Low complexity" evidence="2">
    <location>
        <begin position="529"/>
        <end position="554"/>
    </location>
</feature>
<organism evidence="4 5">
    <name type="scientific">Streptomyces polychromogenes</name>
    <dbReference type="NCBI Taxonomy" id="67342"/>
    <lineage>
        <taxon>Bacteria</taxon>
        <taxon>Bacillati</taxon>
        <taxon>Actinomycetota</taxon>
        <taxon>Actinomycetes</taxon>
        <taxon>Kitasatosporales</taxon>
        <taxon>Streptomycetaceae</taxon>
        <taxon>Streptomyces</taxon>
    </lineage>
</organism>
<evidence type="ECO:0000259" key="3">
    <source>
        <dbReference type="Pfam" id="PF13243"/>
    </source>
</evidence>